<feature type="chain" id="PRO_5032719830" evidence="2">
    <location>
        <begin position="30"/>
        <end position="127"/>
    </location>
</feature>
<feature type="compositionally biased region" description="Basic and acidic residues" evidence="1">
    <location>
        <begin position="38"/>
        <end position="52"/>
    </location>
</feature>
<reference evidence="3 4" key="1">
    <citation type="journal article" date="2020" name="ISME J.">
        <title>Enrichment and physiological characterization of a novel comammox Nitrospira indicates ammonium inhibition of complete nitrification.</title>
        <authorList>
            <person name="Sakoula D."/>
            <person name="Koch H."/>
            <person name="Frank J."/>
            <person name="Jetten M.S.M."/>
            <person name="van Kessel M.A.H.J."/>
            <person name="Lucker S."/>
        </authorList>
    </citation>
    <scope>NUCLEOTIDE SEQUENCE [LARGE SCALE GENOMIC DNA]</scope>
    <source>
        <strain evidence="3">Comreactor17</strain>
    </source>
</reference>
<dbReference type="AlphaFoldDB" id="A0A7S8IZU6"/>
<evidence type="ECO:0000256" key="1">
    <source>
        <dbReference type="SAM" id="MobiDB-lite"/>
    </source>
</evidence>
<dbReference type="EMBL" id="CP047423">
    <property type="protein sequence ID" value="QPD04439.1"/>
    <property type="molecule type" value="Genomic_DNA"/>
</dbReference>
<evidence type="ECO:0000313" key="3">
    <source>
        <dbReference type="EMBL" id="QPD04439.1"/>
    </source>
</evidence>
<feature type="region of interest" description="Disordered" evidence="1">
    <location>
        <begin position="28"/>
        <end position="127"/>
    </location>
</feature>
<evidence type="ECO:0000256" key="2">
    <source>
        <dbReference type="SAM" id="SignalP"/>
    </source>
</evidence>
<accession>A0A7S8IZU6</accession>
<feature type="compositionally biased region" description="Polar residues" evidence="1">
    <location>
        <begin position="54"/>
        <end position="64"/>
    </location>
</feature>
<name>A0A7S8IZU6_9BACT</name>
<feature type="signal peptide" evidence="2">
    <location>
        <begin position="1"/>
        <end position="29"/>
    </location>
</feature>
<organism evidence="3 4">
    <name type="scientific">Candidatus Nitrospira kreftii</name>
    <dbReference type="NCBI Taxonomy" id="2652173"/>
    <lineage>
        <taxon>Bacteria</taxon>
        <taxon>Pseudomonadati</taxon>
        <taxon>Nitrospirota</taxon>
        <taxon>Nitrospiria</taxon>
        <taxon>Nitrospirales</taxon>
        <taxon>Nitrospiraceae</taxon>
        <taxon>Nitrospira</taxon>
    </lineage>
</organism>
<protein>
    <submittedName>
        <fullName evidence="3">Uncharacterized protein</fullName>
    </submittedName>
</protein>
<sequence>MNLQTVCQRSTLIPLIVLGLSAMFMPAQWAGAGPPLDPPDRTGRTGDGDRSGRAGQTTPQSGLDNTPRGGTLPGGTVPGGTVPGGTLPGGTLPGGTVPGGTLRDGTVPGGTVPGGTVPSEKLPGEDG</sequence>
<dbReference type="KEGG" id="nkf:Nkreftii_002213"/>
<gene>
    <name evidence="3" type="ORF">Nkreftii_002213</name>
</gene>
<keyword evidence="2" id="KW-0732">Signal</keyword>
<proteinExistence type="predicted"/>
<dbReference type="Proteomes" id="UP000593737">
    <property type="component" value="Chromosome"/>
</dbReference>
<feature type="compositionally biased region" description="Gly residues" evidence="1">
    <location>
        <begin position="71"/>
        <end position="98"/>
    </location>
</feature>
<evidence type="ECO:0000313" key="4">
    <source>
        <dbReference type="Proteomes" id="UP000593737"/>
    </source>
</evidence>